<dbReference type="AlphaFoldDB" id="A0AAW2M9K4"/>
<dbReference type="EMBL" id="JACGWM010000014">
    <property type="protein sequence ID" value="KAL0327892.1"/>
    <property type="molecule type" value="Genomic_DNA"/>
</dbReference>
<dbReference type="InterPro" id="IPR051504">
    <property type="entry name" value="Plant_metabolite_acyltrans"/>
</dbReference>
<dbReference type="GO" id="GO:0016747">
    <property type="term" value="F:acyltransferase activity, transferring groups other than amino-acyl groups"/>
    <property type="evidence" value="ECO:0007669"/>
    <property type="project" value="UniProtKB-ARBA"/>
</dbReference>
<evidence type="ECO:0000256" key="2">
    <source>
        <dbReference type="ARBA" id="ARBA00023315"/>
    </source>
</evidence>
<proteinExistence type="predicted"/>
<evidence type="ECO:0000256" key="1">
    <source>
        <dbReference type="ARBA" id="ARBA00022679"/>
    </source>
</evidence>
<reference evidence="3" key="1">
    <citation type="submission" date="2020-06" db="EMBL/GenBank/DDBJ databases">
        <authorList>
            <person name="Li T."/>
            <person name="Hu X."/>
            <person name="Zhang T."/>
            <person name="Song X."/>
            <person name="Zhang H."/>
            <person name="Dai N."/>
            <person name="Sheng W."/>
            <person name="Hou X."/>
            <person name="Wei L."/>
        </authorList>
    </citation>
    <scope>NUCLEOTIDE SEQUENCE</scope>
    <source>
        <strain evidence="3">KEN8</strain>
        <tissue evidence="3">Leaf</tissue>
    </source>
</reference>
<keyword evidence="2" id="KW-0012">Acyltransferase</keyword>
<evidence type="ECO:0000313" key="3">
    <source>
        <dbReference type="EMBL" id="KAL0327892.1"/>
    </source>
</evidence>
<reference evidence="3" key="2">
    <citation type="journal article" date="2024" name="Plant">
        <title>Genomic evolution and insights into agronomic trait innovations of Sesamum species.</title>
        <authorList>
            <person name="Miao H."/>
            <person name="Wang L."/>
            <person name="Qu L."/>
            <person name="Liu H."/>
            <person name="Sun Y."/>
            <person name="Le M."/>
            <person name="Wang Q."/>
            <person name="Wei S."/>
            <person name="Zheng Y."/>
            <person name="Lin W."/>
            <person name="Duan Y."/>
            <person name="Cao H."/>
            <person name="Xiong S."/>
            <person name="Wang X."/>
            <person name="Wei L."/>
            <person name="Li C."/>
            <person name="Ma Q."/>
            <person name="Ju M."/>
            <person name="Zhao R."/>
            <person name="Li G."/>
            <person name="Mu C."/>
            <person name="Tian Q."/>
            <person name="Mei H."/>
            <person name="Zhang T."/>
            <person name="Gao T."/>
            <person name="Zhang H."/>
        </authorList>
    </citation>
    <scope>NUCLEOTIDE SEQUENCE</scope>
    <source>
        <strain evidence="3">KEN8</strain>
    </source>
</reference>
<dbReference type="PANTHER" id="PTHR31625">
    <property type="match status" value="1"/>
</dbReference>
<keyword evidence="1" id="KW-0808">Transferase</keyword>
<gene>
    <name evidence="3" type="ORF">Scaly_2221800</name>
</gene>
<dbReference type="Pfam" id="PF02458">
    <property type="entry name" value="Transferase"/>
    <property type="match status" value="1"/>
</dbReference>
<organism evidence="3">
    <name type="scientific">Sesamum calycinum</name>
    <dbReference type="NCBI Taxonomy" id="2727403"/>
    <lineage>
        <taxon>Eukaryota</taxon>
        <taxon>Viridiplantae</taxon>
        <taxon>Streptophyta</taxon>
        <taxon>Embryophyta</taxon>
        <taxon>Tracheophyta</taxon>
        <taxon>Spermatophyta</taxon>
        <taxon>Magnoliopsida</taxon>
        <taxon>eudicotyledons</taxon>
        <taxon>Gunneridae</taxon>
        <taxon>Pentapetalae</taxon>
        <taxon>asterids</taxon>
        <taxon>lamiids</taxon>
        <taxon>Lamiales</taxon>
        <taxon>Pedaliaceae</taxon>
        <taxon>Sesamum</taxon>
    </lineage>
</organism>
<dbReference type="Gene3D" id="3.30.559.10">
    <property type="entry name" value="Chloramphenicol acetyltransferase-like domain"/>
    <property type="match status" value="1"/>
</dbReference>
<protein>
    <submittedName>
        <fullName evidence="3">Anthocyanidin 3-O-glucoside 6''-O-acyltransferase</fullName>
    </submittedName>
</protein>
<name>A0AAW2M9K4_9LAMI</name>
<dbReference type="InterPro" id="IPR023213">
    <property type="entry name" value="CAT-like_dom_sf"/>
</dbReference>
<accession>A0AAW2M9K4</accession>
<sequence>MPKKFLCSPHLSPYRPIGSALHISKQSAIKKLKDAILSRNPGLVHTSSFVVMAAHIWTCLVRSLAAGEEERADDDGDELQTFLFPVDSRARLDPPVPGNYFGNCLSYGMVRIRHQDLVGNEGFFLAAESIADVIKNRVNDKEKIFAGAENWLTEVGPVTQSCFFAVSGSARVDLYHGQGEKAGNIVDRWREICNVVV</sequence>
<comment type="caution">
    <text evidence="3">The sequence shown here is derived from an EMBL/GenBank/DDBJ whole genome shotgun (WGS) entry which is preliminary data.</text>
</comment>